<dbReference type="Pfam" id="PF00002">
    <property type="entry name" value="7tm_2"/>
    <property type="match status" value="1"/>
</dbReference>
<comment type="subcellular location">
    <subcellularLocation>
        <location evidence="1">Membrane</location>
        <topology evidence="1">Multi-pass membrane protein</topology>
    </subcellularLocation>
</comment>
<sequence>MEVFNPISGQRETAADSTMMAFDKDQRYILSTLERVGGALSLIGVSMIFVTFYASKRIRTVPNTFILFASIANVGACVASLIALEGIEQGETSPLCQTQAFLFEMFMQSDPWWSFAMAINVYLVFFWSTNPTSFRKHLWIYCAICFGVPAVPAFICLFYRPGGAYIYGDAILWCWIDNNFNQLRIWTYYLPIWVCIFLSAVIYVAVGYQVFHQRNQLRNLTLSNPGKETSTSDVRDSAEKNLTGHGSYYGTVTTEVQVTSVDHCCDAHTTHSITPPPTPPNNWNSNSNTTLTPPPCYHPWVSTATFPFDLEACNGSGPSQTNVNASDNQDNVANSESLPRPLSPCGNPNCHYANIPNAIFPIPPPASPTTKRQATASSAATHRSNPPSQPQTYSTTSVITASHRPQRRSTSRPSVLTRVQSSGHRFTAKLRHMDPVKLAYLRTSFVFAISVLVTWTPSSINRVYNLVYPEQASYGLNLASAAVLPLQGVWNAVIYFSTSHKILREELEVASSRRPVLRRVLTFFRIIDSNSVHLVGVDGGSLDRARSAGVMSGSTACHGGPGGAVPAVAGNPGFERTATRGGRLSRHFSADAVELSIRNPRIGSNVRVQKGGQLDISL</sequence>
<feature type="compositionally biased region" description="Polar residues" evidence="5">
    <location>
        <begin position="369"/>
        <end position="400"/>
    </location>
</feature>
<dbReference type="PANTHER" id="PTHR23112:SF0">
    <property type="entry name" value="TRANSMEMBRANE PROTEIN 116"/>
    <property type="match status" value="1"/>
</dbReference>
<keyword evidence="4 6" id="KW-0472">Membrane</keyword>
<dbReference type="GO" id="GO:0007166">
    <property type="term" value="P:cell surface receptor signaling pathway"/>
    <property type="evidence" value="ECO:0007669"/>
    <property type="project" value="InterPro"/>
</dbReference>
<dbReference type="GeneID" id="41960336"/>
<organism evidence="8 9">
    <name type="scientific">Pyricularia grisea</name>
    <name type="common">Crabgrass-specific blast fungus</name>
    <name type="synonym">Magnaporthe grisea</name>
    <dbReference type="NCBI Taxonomy" id="148305"/>
    <lineage>
        <taxon>Eukaryota</taxon>
        <taxon>Fungi</taxon>
        <taxon>Dikarya</taxon>
        <taxon>Ascomycota</taxon>
        <taxon>Pezizomycotina</taxon>
        <taxon>Sordariomycetes</taxon>
        <taxon>Sordariomycetidae</taxon>
        <taxon>Magnaporthales</taxon>
        <taxon>Pyriculariaceae</taxon>
        <taxon>Pyricularia</taxon>
    </lineage>
</organism>
<feature type="transmembrane region" description="Helical" evidence="6">
    <location>
        <begin position="476"/>
        <end position="496"/>
    </location>
</feature>
<gene>
    <name evidence="9" type="ORF">PgNI_05395</name>
</gene>
<dbReference type="SUPFAM" id="SSF81321">
    <property type="entry name" value="Family A G protein-coupled receptor-like"/>
    <property type="match status" value="1"/>
</dbReference>
<dbReference type="GO" id="GO:0005886">
    <property type="term" value="C:plasma membrane"/>
    <property type="evidence" value="ECO:0007669"/>
    <property type="project" value="TreeGrafter"/>
</dbReference>
<keyword evidence="8" id="KW-1185">Reference proteome</keyword>
<accession>A0A6P8B7N9</accession>
<protein>
    <recommendedName>
        <fullName evidence="7">G-protein coupled receptors family 2 profile 2 domain-containing protein</fullName>
    </recommendedName>
</protein>
<evidence type="ECO:0000256" key="5">
    <source>
        <dbReference type="SAM" id="MobiDB-lite"/>
    </source>
</evidence>
<name>A0A6P8B7N9_PYRGI</name>
<keyword evidence="2 6" id="KW-0812">Transmembrane</keyword>
<evidence type="ECO:0000256" key="2">
    <source>
        <dbReference type="ARBA" id="ARBA00022692"/>
    </source>
</evidence>
<feature type="domain" description="G-protein coupled receptors family 2 profile 2" evidence="7">
    <location>
        <begin position="30"/>
        <end position="215"/>
    </location>
</feature>
<feature type="compositionally biased region" description="Polar residues" evidence="5">
    <location>
        <begin position="411"/>
        <end position="421"/>
    </location>
</feature>
<dbReference type="PROSITE" id="PS50261">
    <property type="entry name" value="G_PROTEIN_RECEP_F2_4"/>
    <property type="match status" value="1"/>
</dbReference>
<evidence type="ECO:0000313" key="9">
    <source>
        <dbReference type="RefSeq" id="XP_030983148.1"/>
    </source>
</evidence>
<evidence type="ECO:0000256" key="4">
    <source>
        <dbReference type="ARBA" id="ARBA00023136"/>
    </source>
</evidence>
<feature type="transmembrane region" description="Helical" evidence="6">
    <location>
        <begin position="112"/>
        <end position="129"/>
    </location>
</feature>
<reference evidence="9" key="2">
    <citation type="submission" date="2019-10" db="EMBL/GenBank/DDBJ databases">
        <authorList>
            <consortium name="NCBI Genome Project"/>
        </authorList>
    </citation>
    <scope>NUCLEOTIDE SEQUENCE</scope>
    <source>
        <strain evidence="9">NI907</strain>
    </source>
</reference>
<dbReference type="InterPro" id="IPR000832">
    <property type="entry name" value="GPCR_2_secretin-like"/>
</dbReference>
<evidence type="ECO:0000256" key="1">
    <source>
        <dbReference type="ARBA" id="ARBA00004141"/>
    </source>
</evidence>
<evidence type="ECO:0000256" key="3">
    <source>
        <dbReference type="ARBA" id="ARBA00022989"/>
    </source>
</evidence>
<evidence type="ECO:0000259" key="7">
    <source>
        <dbReference type="PROSITE" id="PS50261"/>
    </source>
</evidence>
<dbReference type="Gene3D" id="1.20.1070.10">
    <property type="entry name" value="Rhodopsin 7-helix transmembrane proteins"/>
    <property type="match status" value="1"/>
</dbReference>
<dbReference type="OrthoDB" id="18453at2759"/>
<dbReference type="KEGG" id="pgri:PgNI_05395"/>
<dbReference type="AlphaFoldDB" id="A0A6P8B7N9"/>
<feature type="transmembrane region" description="Helical" evidence="6">
    <location>
        <begin position="138"/>
        <end position="160"/>
    </location>
</feature>
<feature type="region of interest" description="Disordered" evidence="5">
    <location>
        <begin position="361"/>
        <end position="421"/>
    </location>
</feature>
<evidence type="ECO:0000313" key="8">
    <source>
        <dbReference type="Proteomes" id="UP000515153"/>
    </source>
</evidence>
<reference evidence="8 9" key="1">
    <citation type="journal article" date="2019" name="Mol. Biol. Evol.">
        <title>Blast fungal genomes show frequent chromosomal changes, gene gains and losses, and effector gene turnover.</title>
        <authorList>
            <person name="Gomez Luciano L.B."/>
            <person name="Jason Tsai I."/>
            <person name="Chuma I."/>
            <person name="Tosa Y."/>
            <person name="Chen Y.H."/>
            <person name="Li J.Y."/>
            <person name="Li M.Y."/>
            <person name="Jade Lu M.Y."/>
            <person name="Nakayashiki H."/>
            <person name="Li W.H."/>
        </authorList>
    </citation>
    <scope>NUCLEOTIDE SEQUENCE [LARGE SCALE GENOMIC DNA]</scope>
    <source>
        <strain evidence="8 9">NI907</strain>
    </source>
</reference>
<dbReference type="InterPro" id="IPR017981">
    <property type="entry name" value="GPCR_2-like_7TM"/>
</dbReference>
<proteinExistence type="predicted"/>
<feature type="transmembrane region" description="Helical" evidence="6">
    <location>
        <begin position="36"/>
        <end position="53"/>
    </location>
</feature>
<dbReference type="Proteomes" id="UP000515153">
    <property type="component" value="Chromosome I"/>
</dbReference>
<dbReference type="GO" id="GO:0004930">
    <property type="term" value="F:G protein-coupled receptor activity"/>
    <property type="evidence" value="ECO:0007669"/>
    <property type="project" value="InterPro"/>
</dbReference>
<feature type="compositionally biased region" description="Polar residues" evidence="5">
    <location>
        <begin position="317"/>
        <end position="337"/>
    </location>
</feature>
<feature type="transmembrane region" description="Helical" evidence="6">
    <location>
        <begin position="439"/>
        <end position="456"/>
    </location>
</feature>
<dbReference type="PANTHER" id="PTHR23112">
    <property type="entry name" value="G PROTEIN-COUPLED RECEPTOR 157-RELATED"/>
    <property type="match status" value="1"/>
</dbReference>
<evidence type="ECO:0000256" key="6">
    <source>
        <dbReference type="SAM" id="Phobius"/>
    </source>
</evidence>
<reference evidence="9" key="3">
    <citation type="submission" date="2025-08" db="UniProtKB">
        <authorList>
            <consortium name="RefSeq"/>
        </authorList>
    </citation>
    <scope>IDENTIFICATION</scope>
    <source>
        <strain evidence="9">NI907</strain>
    </source>
</reference>
<feature type="region of interest" description="Disordered" evidence="5">
    <location>
        <begin position="317"/>
        <end position="340"/>
    </location>
</feature>
<dbReference type="GO" id="GO:0007189">
    <property type="term" value="P:adenylate cyclase-activating G protein-coupled receptor signaling pathway"/>
    <property type="evidence" value="ECO:0007669"/>
    <property type="project" value="TreeGrafter"/>
</dbReference>
<dbReference type="RefSeq" id="XP_030983148.1">
    <property type="nucleotide sequence ID" value="XM_031125427.1"/>
</dbReference>
<keyword evidence="3 6" id="KW-1133">Transmembrane helix</keyword>
<feature type="transmembrane region" description="Helical" evidence="6">
    <location>
        <begin position="65"/>
        <end position="84"/>
    </location>
</feature>
<feature type="transmembrane region" description="Helical" evidence="6">
    <location>
        <begin position="188"/>
        <end position="211"/>
    </location>
</feature>